<organism evidence="1 2">
    <name type="scientific">Musa troglodytarum</name>
    <name type="common">fe'i banana</name>
    <dbReference type="NCBI Taxonomy" id="320322"/>
    <lineage>
        <taxon>Eukaryota</taxon>
        <taxon>Viridiplantae</taxon>
        <taxon>Streptophyta</taxon>
        <taxon>Embryophyta</taxon>
        <taxon>Tracheophyta</taxon>
        <taxon>Spermatophyta</taxon>
        <taxon>Magnoliopsida</taxon>
        <taxon>Liliopsida</taxon>
        <taxon>Zingiberales</taxon>
        <taxon>Musaceae</taxon>
        <taxon>Musa</taxon>
    </lineage>
</organism>
<gene>
    <name evidence="1" type="ORF">MUK42_08453</name>
</gene>
<sequence>MKDSRPAACGAAEVGKVTKHFYVALRLYYVKVRRTDGKKEKHLVNVVPTNQPLPVYIKRIDCDPKPKYLMTIPSASKQVVGKHSYLSERDPLHILSASAKVEEVTKDGLIFPSSHVTFLYWLVRGRPNRIYASLRQHGETLVYNLNDQSLNHYRFPVIVKQDSSLATCRWQLFEDQSPLYDPLSHASFCFVFVHCQWFSNCQLLNSTQKS</sequence>
<evidence type="ECO:0000313" key="2">
    <source>
        <dbReference type="Proteomes" id="UP001055439"/>
    </source>
</evidence>
<proteinExistence type="predicted"/>
<dbReference type="AlphaFoldDB" id="A0A9E7JHV8"/>
<dbReference type="EMBL" id="CP097503">
    <property type="protein sequence ID" value="URD81436.1"/>
    <property type="molecule type" value="Genomic_DNA"/>
</dbReference>
<keyword evidence="2" id="KW-1185">Reference proteome</keyword>
<reference evidence="1" key="1">
    <citation type="submission" date="2022-05" db="EMBL/GenBank/DDBJ databases">
        <title>The Musa troglodytarum L. genome provides insights into the mechanism of non-climacteric behaviour and enrichment of carotenoids.</title>
        <authorList>
            <person name="Wang J."/>
        </authorList>
    </citation>
    <scope>NUCLEOTIDE SEQUENCE</scope>
    <source>
        <tissue evidence="1">Leaf</tissue>
    </source>
</reference>
<name>A0A9E7JHV8_9LILI</name>
<dbReference type="Proteomes" id="UP001055439">
    <property type="component" value="Chromosome 10"/>
</dbReference>
<accession>A0A9E7JHV8</accession>
<evidence type="ECO:0000313" key="1">
    <source>
        <dbReference type="EMBL" id="URD81436.1"/>
    </source>
</evidence>
<protein>
    <submittedName>
        <fullName evidence="1">Uncharacterized protein</fullName>
    </submittedName>
</protein>